<name>B3SPV9_STUST</name>
<accession>B3SPV9</accession>
<dbReference type="EMBL" id="EF648215">
    <property type="protein sequence ID" value="ABV54363.1"/>
    <property type="molecule type" value="Genomic_DNA"/>
</dbReference>
<reference evidence="2" key="1">
    <citation type="journal article" date="2008" name="J. Bacteriol.">
        <title>A family of insertion sequences that impacts integrons by specific targeting of gene cassette recombination sites, the IS1111-attC Group.</title>
        <authorList>
            <person name="Tetu S.G."/>
            <person name="Holmes A.J."/>
        </authorList>
    </citation>
    <scope>NUCLEOTIDE SEQUENCE</scope>
    <source>
        <strain evidence="2">ATCC 17593</strain>
    </source>
</reference>
<evidence type="ECO:0000259" key="1">
    <source>
        <dbReference type="Pfam" id="PF09346"/>
    </source>
</evidence>
<dbReference type="RefSeq" id="WP_108241874.1">
    <property type="nucleotide sequence ID" value="NZ_CP025149.2"/>
</dbReference>
<dbReference type="InterPro" id="IPR018958">
    <property type="entry name" value="Knr4/Smi1-like_dom"/>
</dbReference>
<dbReference type="Gene3D" id="3.40.1580.10">
    <property type="entry name" value="SMI1/KNR4-like"/>
    <property type="match status" value="1"/>
</dbReference>
<protein>
    <recommendedName>
        <fullName evidence="1">Knr4/Smi1-like domain-containing protein</fullName>
    </recommendedName>
</protein>
<dbReference type="SUPFAM" id="SSF160631">
    <property type="entry name" value="SMI1/KNR4-like"/>
    <property type="match status" value="1"/>
</dbReference>
<evidence type="ECO:0000313" key="2">
    <source>
        <dbReference type="EMBL" id="ABV54363.1"/>
    </source>
</evidence>
<organism evidence="2">
    <name type="scientific">Stutzerimonas stutzeri</name>
    <name type="common">Pseudomonas stutzeri</name>
    <dbReference type="NCBI Taxonomy" id="316"/>
    <lineage>
        <taxon>Bacteria</taxon>
        <taxon>Pseudomonadati</taxon>
        <taxon>Pseudomonadota</taxon>
        <taxon>Gammaproteobacteria</taxon>
        <taxon>Pseudomonadales</taxon>
        <taxon>Pseudomonadaceae</taxon>
        <taxon>Stutzerimonas</taxon>
    </lineage>
</organism>
<dbReference type="AlphaFoldDB" id="B3SPV9"/>
<proteinExistence type="predicted"/>
<feature type="domain" description="Knr4/Smi1-like" evidence="1">
    <location>
        <begin position="7"/>
        <end position="126"/>
    </location>
</feature>
<dbReference type="InterPro" id="IPR037883">
    <property type="entry name" value="Knr4/Smi1-like_sf"/>
</dbReference>
<sequence>MPFDLAENFISETEELLGAKLPEFYRSSMLMSNGGELEIDDDVWQQYPIADTSDRKRLSRTANHIIKETNHLKCWPGFPEEAVAIAGNGSGDQLVLLKEGASFGQEIYIWAHETGKLQKIANNFSALTAL</sequence>
<dbReference type="Pfam" id="PF09346">
    <property type="entry name" value="SMI1_KNR4"/>
    <property type="match status" value="1"/>
</dbReference>